<reference evidence="1 2" key="1">
    <citation type="submission" date="2023-06" db="EMBL/GenBank/DDBJ databases">
        <authorList>
            <person name="Oyuntsetseg B."/>
            <person name="Kim S.B."/>
        </authorList>
    </citation>
    <scope>NUCLEOTIDE SEQUENCE [LARGE SCALE GENOMIC DNA]</scope>
    <source>
        <strain evidence="1 2">2-15</strain>
    </source>
</reference>
<protein>
    <submittedName>
        <fullName evidence="1">Uncharacterized protein</fullName>
    </submittedName>
</protein>
<organism evidence="1 2">
    <name type="scientific">Amycolatopsis carbonis</name>
    <dbReference type="NCBI Taxonomy" id="715471"/>
    <lineage>
        <taxon>Bacteria</taxon>
        <taxon>Bacillati</taxon>
        <taxon>Actinomycetota</taxon>
        <taxon>Actinomycetes</taxon>
        <taxon>Pseudonocardiales</taxon>
        <taxon>Pseudonocardiaceae</taxon>
        <taxon>Amycolatopsis</taxon>
    </lineage>
</organism>
<accession>A0A9Y2I8T1</accession>
<gene>
    <name evidence="1" type="ORF">QRX50_28315</name>
</gene>
<proteinExistence type="predicted"/>
<dbReference type="RefSeq" id="WP_285966191.1">
    <property type="nucleotide sequence ID" value="NZ_CP127294.1"/>
</dbReference>
<dbReference type="AlphaFoldDB" id="A0A9Y2I8T1"/>
<dbReference type="KEGG" id="acab:QRX50_28315"/>
<dbReference type="EMBL" id="CP127294">
    <property type="protein sequence ID" value="WIX75419.1"/>
    <property type="molecule type" value="Genomic_DNA"/>
</dbReference>
<dbReference type="Proteomes" id="UP001236014">
    <property type="component" value="Chromosome"/>
</dbReference>
<keyword evidence="2" id="KW-1185">Reference proteome</keyword>
<sequence length="72" mass="7564">MVVLAALAGPIAYLAREAGTAQATQPAVQTTSVSARGVVEPRLDAAVVNRDPAALTAFDAAIRRYVLARWWG</sequence>
<evidence type="ECO:0000313" key="2">
    <source>
        <dbReference type="Proteomes" id="UP001236014"/>
    </source>
</evidence>
<evidence type="ECO:0000313" key="1">
    <source>
        <dbReference type="EMBL" id="WIX75419.1"/>
    </source>
</evidence>
<name>A0A9Y2I8T1_9PSEU</name>